<evidence type="ECO:0000256" key="11">
    <source>
        <dbReference type="ARBA" id="ARBA00022884"/>
    </source>
</evidence>
<dbReference type="InterPro" id="IPR018162">
    <property type="entry name" value="Ala-tRNA-ligase_IIc_anticod-bd"/>
</dbReference>
<evidence type="ECO:0000313" key="19">
    <source>
        <dbReference type="Proteomes" id="UP001374579"/>
    </source>
</evidence>
<evidence type="ECO:0000256" key="15">
    <source>
        <dbReference type="HAMAP-Rule" id="MF_03133"/>
    </source>
</evidence>
<keyword evidence="9 15" id="KW-0862">Zinc</keyword>
<dbReference type="PANTHER" id="PTHR11777:SF9">
    <property type="entry name" value="ALANINE--TRNA LIGASE, CYTOPLASMIC"/>
    <property type="match status" value="1"/>
</dbReference>
<comment type="caution">
    <text evidence="18">The sequence shown here is derived from an EMBL/GenBank/DDBJ whole genome shotgun (WGS) entry which is preliminary data.</text>
</comment>
<dbReference type="Proteomes" id="UP001374579">
    <property type="component" value="Unassembled WGS sequence"/>
</dbReference>
<dbReference type="FunFam" id="3.30.930.10:FF:000011">
    <property type="entry name" value="Alanine--tRNA ligase, cytoplasmic"/>
    <property type="match status" value="1"/>
</dbReference>
<dbReference type="Pfam" id="PF07973">
    <property type="entry name" value="tRNA_SAD"/>
    <property type="match status" value="1"/>
</dbReference>
<keyword evidence="16" id="KW-0175">Coiled coil</keyword>
<comment type="function">
    <text evidence="15">Catalyzes the attachment of alanine to tRNA(Ala) in a two-step reaction: alanine is first activated by ATP to form Ala-AMP and then transferred to the acceptor end of tRNA(Ala). Also edits incorrectly charged tRNA(Ala) via its editing domain.</text>
</comment>
<organism evidence="18 19">
    <name type="scientific">Littorina saxatilis</name>
    <dbReference type="NCBI Taxonomy" id="31220"/>
    <lineage>
        <taxon>Eukaryota</taxon>
        <taxon>Metazoa</taxon>
        <taxon>Spiralia</taxon>
        <taxon>Lophotrochozoa</taxon>
        <taxon>Mollusca</taxon>
        <taxon>Gastropoda</taxon>
        <taxon>Caenogastropoda</taxon>
        <taxon>Littorinimorpha</taxon>
        <taxon>Littorinoidea</taxon>
        <taxon>Littorinidae</taxon>
        <taxon>Littorina</taxon>
    </lineage>
</organism>
<dbReference type="Gene3D" id="3.30.930.10">
    <property type="entry name" value="Bira Bifunctional Protein, Domain 2"/>
    <property type="match status" value="1"/>
</dbReference>
<keyword evidence="19" id="KW-1185">Reference proteome</keyword>
<evidence type="ECO:0000256" key="1">
    <source>
        <dbReference type="ARBA" id="ARBA00008429"/>
    </source>
</evidence>
<dbReference type="EC" id="6.1.1.7" evidence="2"/>
<dbReference type="InterPro" id="IPR002318">
    <property type="entry name" value="Ala-tRNA-lgiase_IIc"/>
</dbReference>
<dbReference type="PANTHER" id="PTHR11777">
    <property type="entry name" value="ALANYL-TRNA SYNTHETASE"/>
    <property type="match status" value="1"/>
</dbReference>
<evidence type="ECO:0000256" key="2">
    <source>
        <dbReference type="ARBA" id="ARBA00013168"/>
    </source>
</evidence>
<dbReference type="Pfam" id="PF02272">
    <property type="entry name" value="DHHA1"/>
    <property type="match status" value="1"/>
</dbReference>
<dbReference type="SUPFAM" id="SSF50447">
    <property type="entry name" value="Translation proteins"/>
    <property type="match status" value="1"/>
</dbReference>
<evidence type="ECO:0000256" key="16">
    <source>
        <dbReference type="SAM" id="Coils"/>
    </source>
</evidence>
<name>A0AAN9GNM8_9CAEN</name>
<dbReference type="GO" id="GO:0005739">
    <property type="term" value="C:mitochondrion"/>
    <property type="evidence" value="ECO:0007669"/>
    <property type="project" value="TreeGrafter"/>
</dbReference>
<keyword evidence="13 15" id="KW-0030">Aminoacyl-tRNA synthetase</keyword>
<dbReference type="AlphaFoldDB" id="A0AAN9GNM8"/>
<dbReference type="EMBL" id="JBAMIC010000001">
    <property type="protein sequence ID" value="KAK7115009.1"/>
    <property type="molecule type" value="Genomic_DNA"/>
</dbReference>
<dbReference type="HAMAP" id="MF_00036_B">
    <property type="entry name" value="Ala_tRNA_synth_B"/>
    <property type="match status" value="1"/>
</dbReference>
<dbReference type="GO" id="GO:0006419">
    <property type="term" value="P:alanyl-tRNA aminoacylation"/>
    <property type="evidence" value="ECO:0007669"/>
    <property type="project" value="InterPro"/>
</dbReference>
<feature type="binding site" evidence="15">
    <location>
        <position position="721"/>
    </location>
    <ligand>
        <name>Zn(2+)</name>
        <dbReference type="ChEBI" id="CHEBI:29105"/>
    </ligand>
</feature>
<dbReference type="FunFam" id="2.40.30.130:FF:000002">
    <property type="entry name" value="alanine--tRNA ligase, cytoplasmic"/>
    <property type="match status" value="1"/>
</dbReference>
<protein>
    <recommendedName>
        <fullName evidence="3">Alanine--tRNA ligase</fullName>
        <ecNumber evidence="2">6.1.1.7</ecNumber>
    </recommendedName>
</protein>
<dbReference type="Pfam" id="PF01411">
    <property type="entry name" value="tRNA-synt_2c"/>
    <property type="match status" value="1"/>
</dbReference>
<dbReference type="InterPro" id="IPR045864">
    <property type="entry name" value="aa-tRNA-synth_II/BPL/LPL"/>
</dbReference>
<keyword evidence="11 15" id="KW-0694">RNA-binding</keyword>
<dbReference type="Gene3D" id="3.30.980.10">
    <property type="entry name" value="Threonyl-trna Synthetase, Chain A, domain 2"/>
    <property type="match status" value="1"/>
</dbReference>
<evidence type="ECO:0000256" key="7">
    <source>
        <dbReference type="ARBA" id="ARBA00022723"/>
    </source>
</evidence>
<dbReference type="InterPro" id="IPR023033">
    <property type="entry name" value="Ala_tRNA_ligase_euk/bac"/>
</dbReference>
<evidence type="ECO:0000313" key="18">
    <source>
        <dbReference type="EMBL" id="KAK7115009.1"/>
    </source>
</evidence>
<dbReference type="SUPFAM" id="SSF101353">
    <property type="entry name" value="Putative anticodon-binding domain of alanyl-tRNA synthetase (AlaRS)"/>
    <property type="match status" value="1"/>
</dbReference>
<dbReference type="Gene3D" id="3.10.310.40">
    <property type="match status" value="1"/>
</dbReference>
<keyword evidence="5 15" id="KW-0820">tRNA-binding</keyword>
<dbReference type="GO" id="GO:0008270">
    <property type="term" value="F:zinc ion binding"/>
    <property type="evidence" value="ECO:0007669"/>
    <property type="project" value="UniProtKB-UniRule"/>
</dbReference>
<keyword evidence="6 15" id="KW-0436">Ligase</keyword>
<dbReference type="GO" id="GO:0002161">
    <property type="term" value="F:aminoacyl-tRNA deacylase activity"/>
    <property type="evidence" value="ECO:0007669"/>
    <property type="project" value="TreeGrafter"/>
</dbReference>
<dbReference type="InterPro" id="IPR018163">
    <property type="entry name" value="Thr/Ala-tRNA-synth_IIc_edit"/>
</dbReference>
<feature type="binding site" evidence="15">
    <location>
        <position position="607"/>
    </location>
    <ligand>
        <name>Zn(2+)</name>
        <dbReference type="ChEBI" id="CHEBI:29105"/>
    </ligand>
</feature>
<evidence type="ECO:0000256" key="10">
    <source>
        <dbReference type="ARBA" id="ARBA00022840"/>
    </source>
</evidence>
<dbReference type="FunFam" id="3.10.310.40:FF:000002">
    <property type="entry name" value="alanine--tRNA ligase, cytoplasmic"/>
    <property type="match status" value="1"/>
</dbReference>
<evidence type="ECO:0000256" key="14">
    <source>
        <dbReference type="ARBA" id="ARBA00048300"/>
    </source>
</evidence>
<dbReference type="SUPFAM" id="SSF55186">
    <property type="entry name" value="ThrRS/AlaRS common domain"/>
    <property type="match status" value="1"/>
</dbReference>
<feature type="binding site" evidence="15">
    <location>
        <position position="603"/>
    </location>
    <ligand>
        <name>Zn(2+)</name>
        <dbReference type="ChEBI" id="CHEBI:29105"/>
    </ligand>
</feature>
<keyword evidence="7 15" id="KW-0479">Metal-binding</keyword>
<feature type="domain" description="Alanyl-transfer RNA synthetases family profile" evidence="17">
    <location>
        <begin position="5"/>
        <end position="764"/>
    </location>
</feature>
<comment type="subunit">
    <text evidence="15">Monomer.</text>
</comment>
<comment type="similarity">
    <text evidence="1">Belongs to the class-II aminoacyl-tRNA synthetase family. Alax-L subfamily.</text>
</comment>
<dbReference type="InterPro" id="IPR009000">
    <property type="entry name" value="Transl_B-barrel_sf"/>
</dbReference>
<dbReference type="InterPro" id="IPR003156">
    <property type="entry name" value="DHHA1_dom"/>
</dbReference>
<keyword evidence="8 15" id="KW-0547">Nucleotide-binding</keyword>
<dbReference type="PROSITE" id="PS50860">
    <property type="entry name" value="AA_TRNA_LIGASE_II_ALA"/>
    <property type="match status" value="1"/>
</dbReference>
<comment type="catalytic activity">
    <reaction evidence="14 15">
        <text>tRNA(Ala) + L-alanine + ATP = L-alanyl-tRNA(Ala) + AMP + diphosphate</text>
        <dbReference type="Rhea" id="RHEA:12540"/>
        <dbReference type="Rhea" id="RHEA-COMP:9657"/>
        <dbReference type="Rhea" id="RHEA-COMP:9923"/>
        <dbReference type="ChEBI" id="CHEBI:30616"/>
        <dbReference type="ChEBI" id="CHEBI:33019"/>
        <dbReference type="ChEBI" id="CHEBI:57972"/>
        <dbReference type="ChEBI" id="CHEBI:78442"/>
        <dbReference type="ChEBI" id="CHEBI:78497"/>
        <dbReference type="ChEBI" id="CHEBI:456215"/>
        <dbReference type="EC" id="6.1.1.7"/>
    </reaction>
</comment>
<evidence type="ECO:0000256" key="4">
    <source>
        <dbReference type="ARBA" id="ARBA00022490"/>
    </source>
</evidence>
<dbReference type="InterPro" id="IPR050058">
    <property type="entry name" value="Ala-tRNA_ligase"/>
</dbReference>
<reference evidence="18 19" key="1">
    <citation type="submission" date="2024-02" db="EMBL/GenBank/DDBJ databases">
        <title>Chromosome-scale genome assembly of the rough periwinkle Littorina saxatilis.</title>
        <authorList>
            <person name="De Jode A."/>
            <person name="Faria R."/>
            <person name="Formenti G."/>
            <person name="Sims Y."/>
            <person name="Smith T.P."/>
            <person name="Tracey A."/>
            <person name="Wood J.M.D."/>
            <person name="Zagrodzka Z.B."/>
            <person name="Johannesson K."/>
            <person name="Butlin R.K."/>
            <person name="Leder E.H."/>
        </authorList>
    </citation>
    <scope>NUCLEOTIDE SEQUENCE [LARGE SCALE GENOMIC DNA]</scope>
    <source>
        <strain evidence="18">Snail1</strain>
        <tissue evidence="18">Muscle</tissue>
    </source>
</reference>
<dbReference type="Gene3D" id="2.40.30.130">
    <property type="match status" value="1"/>
</dbReference>
<feature type="coiled-coil region" evidence="16">
    <location>
        <begin position="758"/>
        <end position="785"/>
    </location>
</feature>
<evidence type="ECO:0000256" key="13">
    <source>
        <dbReference type="ARBA" id="ARBA00023146"/>
    </source>
</evidence>
<accession>A0AAN9GNM8</accession>
<dbReference type="FunFam" id="3.30.980.10:FF:000004">
    <property type="entry name" value="Alanine--tRNA ligase, cytoplasmic"/>
    <property type="match status" value="1"/>
</dbReference>
<evidence type="ECO:0000256" key="3">
    <source>
        <dbReference type="ARBA" id="ARBA00017959"/>
    </source>
</evidence>
<dbReference type="GO" id="GO:0000049">
    <property type="term" value="F:tRNA binding"/>
    <property type="evidence" value="ECO:0007669"/>
    <property type="project" value="UniProtKB-KW"/>
</dbReference>
<dbReference type="CDD" id="cd00673">
    <property type="entry name" value="AlaRS_core"/>
    <property type="match status" value="1"/>
</dbReference>
<dbReference type="GO" id="GO:0005524">
    <property type="term" value="F:ATP binding"/>
    <property type="evidence" value="ECO:0007669"/>
    <property type="project" value="UniProtKB-UniRule"/>
</dbReference>
<dbReference type="SUPFAM" id="SSF55681">
    <property type="entry name" value="Class II aaRS and biotin synthetases"/>
    <property type="match status" value="1"/>
</dbReference>
<evidence type="ECO:0000256" key="5">
    <source>
        <dbReference type="ARBA" id="ARBA00022555"/>
    </source>
</evidence>
<dbReference type="InterPro" id="IPR018164">
    <property type="entry name" value="Ala-tRNA-synth_IIc_N"/>
</dbReference>
<keyword evidence="10 15" id="KW-0067">ATP-binding</keyword>
<dbReference type="PRINTS" id="PR00980">
    <property type="entry name" value="TRNASYNTHALA"/>
</dbReference>
<sequence length="965" mass="106929">MDTSMTGSQVRQAFIDFFKEKEHVYVHSSSTIPHDDPTLLFTNAGMNQFKPIFLGTVDPNSDMSKLVRAANTQKCIRAGGKHNDLDDVGKDVYHHTFFEMLGNWSFGDYYKKEVCTWAWELLTERLGLEKDRLYVTYFGGNPEGGLDPDDETKDIWINLGLAPERIMPFDMKDNFWEMGEVGPCGPCSEIHYDRIGGRDAGKMVNMDDPDVLEIWNLVFIQFNREADGSLKSLPKKHIDCGMGLERLVSVIQRKTSNYDTDLFVPLFDAIQKVTGSPAYQGRVGKADMDGTDMAYRVLADHARTLTIALSDGGRPDNVGRGYVLRRILRRAVRYATEKLNAKPGMFAGLVDTVVQLLGDAFPEVKKDPEMVKEIINEEEAQFLKTLTRGHRMLQRTIVKLGSTSSVLPGDVAWRLYDTYGFPVDLTLLMAEEKGLSVDKDGFEKAKQRSLLMSQAGGSTVDDQIALEVHSINELQNRGVAPTDDSPKYNYTADVAGTYKFEPVTGKVIALRYNKAFVDEVTTGQECGVLLDRTCFYAEQGGQIYDEGFLVKEGEEDVEFKVKNVQVRGGYVLHVGVMEGTLKVGDAMKLLLDESRRCAVMKNHTGTHMLNFGLRGVLKEADQKGSLVAPDRLRFDFTAKGALSVKEVKEAEDIVNKMAAKNEEVYAKESSLAVAKSIQGLRAVFDETYPDPVRVVSVGVPVEQLEADPMGPAASLTTVEFCGGTHLRRAGHVGQFYIVSEEAISKGIRRIIAVTGSEANKAKHRAEMLEKAVNELKQQLEKGQGDANFSDRELNRRIVAVDDEVAQSVICYWKKDELRKELKALKKKVDDMDKARKAAVMNEVVEESKRMIEATPDRKFIVHEFNAGSNAKALDGAMKQYKALSPATSTMFFTVDKEANKILCMCSVPKEVASNGLTAKEWIDQVVGVINGKGGGKDISAQATGSNPGAVEEAVKIATDFANMKL</sequence>
<evidence type="ECO:0000259" key="17">
    <source>
        <dbReference type="PROSITE" id="PS50860"/>
    </source>
</evidence>
<keyword evidence="12 15" id="KW-0648">Protein biosynthesis</keyword>
<evidence type="ECO:0000256" key="8">
    <source>
        <dbReference type="ARBA" id="ARBA00022741"/>
    </source>
</evidence>
<keyword evidence="4" id="KW-0963">Cytoplasm</keyword>
<dbReference type="GO" id="GO:0004813">
    <property type="term" value="F:alanine-tRNA ligase activity"/>
    <property type="evidence" value="ECO:0007669"/>
    <property type="project" value="UniProtKB-UniRule"/>
</dbReference>
<dbReference type="NCBIfam" id="TIGR00344">
    <property type="entry name" value="alaS"/>
    <property type="match status" value="1"/>
</dbReference>
<evidence type="ECO:0000256" key="9">
    <source>
        <dbReference type="ARBA" id="ARBA00022833"/>
    </source>
</evidence>
<comment type="domain">
    <text evidence="15">Consists of three domains; the N-terminal catalytic domain, the editing domain and the C-terminal C-Ala domain. The editing domain removes incorrectly charged amino acids, while the C-Ala domain, along with tRNA(Ala), serves as a bridge to cooperatively bring together the editing and aminoacylation centers thus stimulating deacylation of misacylated tRNAs.</text>
</comment>
<evidence type="ECO:0000256" key="6">
    <source>
        <dbReference type="ARBA" id="ARBA00022598"/>
    </source>
</evidence>
<gene>
    <name evidence="18" type="ORF">V1264_000959</name>
</gene>
<dbReference type="SMART" id="SM00863">
    <property type="entry name" value="tRNA_SAD"/>
    <property type="match status" value="1"/>
</dbReference>
<evidence type="ECO:0000256" key="12">
    <source>
        <dbReference type="ARBA" id="ARBA00022917"/>
    </source>
</evidence>
<feature type="binding site" evidence="15">
    <location>
        <position position="725"/>
    </location>
    <ligand>
        <name>Zn(2+)</name>
        <dbReference type="ChEBI" id="CHEBI:29105"/>
    </ligand>
</feature>
<dbReference type="InterPro" id="IPR018165">
    <property type="entry name" value="Ala-tRNA-synth_IIc_core"/>
</dbReference>
<proteinExistence type="inferred from homology"/>
<comment type="cofactor">
    <cofactor evidence="15">
        <name>Zn(2+)</name>
        <dbReference type="ChEBI" id="CHEBI:29105"/>
    </cofactor>
    <text evidence="15">Binds 1 zinc ion per subunit.</text>
</comment>
<dbReference type="InterPro" id="IPR012947">
    <property type="entry name" value="tRNA_SAD"/>
</dbReference>